<evidence type="ECO:0000313" key="1">
    <source>
        <dbReference type="EMBL" id="QSS49452.1"/>
    </source>
</evidence>
<sequence>MDPVPRFIRPLTNAASMNSRHWLEEITNVCLWNGAMRIKKSNFLKHLPGRLTTIADMFNPLHSRCVISLRLFSM</sequence>
<dbReference type="VEuPathDB" id="FungiDB:I7I53_09800"/>
<reference evidence="1" key="1">
    <citation type="submission" date="2021-01" db="EMBL/GenBank/DDBJ databases">
        <title>Chromosome-level genome assembly of a human fungal pathogen reveals clustering of transcriptionally co-regulated genes.</title>
        <authorList>
            <person name="Voorhies M."/>
            <person name="Cohen S."/>
            <person name="Shea T.P."/>
            <person name="Petrus S."/>
            <person name="Munoz J.F."/>
            <person name="Poplawski S."/>
            <person name="Goldman W.E."/>
            <person name="Michael T."/>
            <person name="Cuomo C.A."/>
            <person name="Sil A."/>
            <person name="Beyhan S."/>
        </authorList>
    </citation>
    <scope>NUCLEOTIDE SEQUENCE</scope>
    <source>
        <strain evidence="1">H88</strain>
    </source>
</reference>
<dbReference type="EMBL" id="CP069102">
    <property type="protein sequence ID" value="QSS49452.1"/>
    <property type="molecule type" value="Genomic_DNA"/>
</dbReference>
<protein>
    <submittedName>
        <fullName evidence="1">Uncharacterized protein</fullName>
    </submittedName>
</protein>
<dbReference type="Proteomes" id="UP000663419">
    <property type="component" value="Chromosome 1"/>
</dbReference>
<dbReference type="AlphaFoldDB" id="A0A8A1LBP7"/>
<name>A0A8A1LBP7_AJEC8</name>
<gene>
    <name evidence="1" type="ORF">I7I53_09800</name>
</gene>
<proteinExistence type="predicted"/>
<accession>A0A8A1LBP7</accession>
<organism evidence="1 2">
    <name type="scientific">Ajellomyces capsulatus (strain H88)</name>
    <name type="common">Darling's disease fungus</name>
    <name type="synonym">Histoplasma capsulatum</name>
    <dbReference type="NCBI Taxonomy" id="544711"/>
    <lineage>
        <taxon>Eukaryota</taxon>
        <taxon>Fungi</taxon>
        <taxon>Dikarya</taxon>
        <taxon>Ascomycota</taxon>
        <taxon>Pezizomycotina</taxon>
        <taxon>Eurotiomycetes</taxon>
        <taxon>Eurotiomycetidae</taxon>
        <taxon>Onygenales</taxon>
        <taxon>Ajellomycetaceae</taxon>
        <taxon>Histoplasma</taxon>
    </lineage>
</organism>
<evidence type="ECO:0000313" key="2">
    <source>
        <dbReference type="Proteomes" id="UP000663419"/>
    </source>
</evidence>